<accession>A0AAN9XDU2</accession>
<comment type="caution">
    <text evidence="1">The sequence shown here is derived from an EMBL/GenBank/DDBJ whole genome shotgun (WGS) entry which is preliminary data.</text>
</comment>
<sequence>MLKPNSKVQLHKLPTQRQGKIFFKTEQYGHIKDGPPDDGTVVAQQMNALCLKLMAYNSINLVTFIPSLCTHSTKQQRLGGHGTNLRKSTSCFVALVDILKRYCLSNSICNIEI</sequence>
<evidence type="ECO:0000313" key="1">
    <source>
        <dbReference type="EMBL" id="KAK7388587.1"/>
    </source>
</evidence>
<name>A0AAN9XDU2_PSOTE</name>
<dbReference type="EMBL" id="JAYMYS010000006">
    <property type="protein sequence ID" value="KAK7388587.1"/>
    <property type="molecule type" value="Genomic_DNA"/>
</dbReference>
<proteinExistence type="predicted"/>
<gene>
    <name evidence="1" type="ORF">VNO78_23408</name>
</gene>
<keyword evidence="2" id="KW-1185">Reference proteome</keyword>
<reference evidence="1 2" key="1">
    <citation type="submission" date="2024-01" db="EMBL/GenBank/DDBJ databases">
        <title>The genomes of 5 underutilized Papilionoideae crops provide insights into root nodulation and disease resistanc.</title>
        <authorList>
            <person name="Jiang F."/>
        </authorList>
    </citation>
    <scope>NUCLEOTIDE SEQUENCE [LARGE SCALE GENOMIC DNA]</scope>
    <source>
        <strain evidence="1">DUOXIRENSHENG_FW03</strain>
        <tissue evidence="1">Leaves</tissue>
    </source>
</reference>
<dbReference type="AlphaFoldDB" id="A0AAN9XDU2"/>
<evidence type="ECO:0000313" key="2">
    <source>
        <dbReference type="Proteomes" id="UP001386955"/>
    </source>
</evidence>
<organism evidence="1 2">
    <name type="scientific">Psophocarpus tetragonolobus</name>
    <name type="common">Winged bean</name>
    <name type="synonym">Dolichos tetragonolobus</name>
    <dbReference type="NCBI Taxonomy" id="3891"/>
    <lineage>
        <taxon>Eukaryota</taxon>
        <taxon>Viridiplantae</taxon>
        <taxon>Streptophyta</taxon>
        <taxon>Embryophyta</taxon>
        <taxon>Tracheophyta</taxon>
        <taxon>Spermatophyta</taxon>
        <taxon>Magnoliopsida</taxon>
        <taxon>eudicotyledons</taxon>
        <taxon>Gunneridae</taxon>
        <taxon>Pentapetalae</taxon>
        <taxon>rosids</taxon>
        <taxon>fabids</taxon>
        <taxon>Fabales</taxon>
        <taxon>Fabaceae</taxon>
        <taxon>Papilionoideae</taxon>
        <taxon>50 kb inversion clade</taxon>
        <taxon>NPAAA clade</taxon>
        <taxon>indigoferoid/millettioid clade</taxon>
        <taxon>Phaseoleae</taxon>
        <taxon>Psophocarpus</taxon>
    </lineage>
</organism>
<dbReference type="Proteomes" id="UP001386955">
    <property type="component" value="Unassembled WGS sequence"/>
</dbReference>
<protein>
    <submittedName>
        <fullName evidence="1">Uncharacterized protein</fullName>
    </submittedName>
</protein>